<reference evidence="2" key="1">
    <citation type="submission" date="2019-02" db="EMBL/GenBank/DDBJ databases">
        <authorList>
            <person name="Gruber-Vodicka R. H."/>
            <person name="Seah K. B. B."/>
        </authorList>
    </citation>
    <scope>NUCLEOTIDE SEQUENCE</scope>
    <source>
        <strain evidence="4">BECK_SA2B12</strain>
        <strain evidence="2">BECK_SA2B15</strain>
        <strain evidence="3">BECK_SA2B20</strain>
    </source>
</reference>
<evidence type="ECO:0000313" key="2">
    <source>
        <dbReference type="EMBL" id="VFJ87068.1"/>
    </source>
</evidence>
<dbReference type="Pfam" id="PF08937">
    <property type="entry name" value="ThsB_TIR"/>
    <property type="match status" value="1"/>
</dbReference>
<dbReference type="EMBL" id="CAADFJ010000001">
    <property type="protein sequence ID" value="VFJ94990.1"/>
    <property type="molecule type" value="Genomic_DNA"/>
</dbReference>
<proteinExistence type="predicted"/>
<feature type="domain" description="Thoeris protein ThsB TIR-like" evidence="1">
    <location>
        <begin position="26"/>
        <end position="125"/>
    </location>
</feature>
<dbReference type="EMBL" id="CAADFG010000002">
    <property type="protein sequence ID" value="VFJ87068.1"/>
    <property type="molecule type" value="Genomic_DNA"/>
</dbReference>
<evidence type="ECO:0000259" key="1">
    <source>
        <dbReference type="Pfam" id="PF08937"/>
    </source>
</evidence>
<evidence type="ECO:0000313" key="4">
    <source>
        <dbReference type="EMBL" id="VFJ94990.1"/>
    </source>
</evidence>
<sequence>MHFLRISALSTSNNGRTSWEIANKVFVSYHHANDQYYRDRFERLFDYHYDIMVSESVQMGDIDPNLQTETVRQKIRDEYLRNPTVTVVLIGAKTWQRKHVDWEIGMSIRDTEKNPRAGLLGIFLPTHPDYGRDRYNPHIIPPRLYDNVQCEFAKLYHWTESPNRIQSWIHEAFKRRYEITPNNSYPSFKNNRSGTGWQ</sequence>
<dbReference type="EMBL" id="CAADFI010000002">
    <property type="protein sequence ID" value="VFJ88719.1"/>
    <property type="molecule type" value="Genomic_DNA"/>
</dbReference>
<dbReference type="InterPro" id="IPR015032">
    <property type="entry name" value="ThsB__TIR-like_domain"/>
</dbReference>
<protein>
    <submittedName>
        <fullName evidence="2">MTH538 TIR-like domain (DUF1863)</fullName>
    </submittedName>
</protein>
<name>A0A450U6E0_9GAMM</name>
<organism evidence="2">
    <name type="scientific">Candidatus Kentrum eta</name>
    <dbReference type="NCBI Taxonomy" id="2126337"/>
    <lineage>
        <taxon>Bacteria</taxon>
        <taxon>Pseudomonadati</taxon>
        <taxon>Pseudomonadota</taxon>
        <taxon>Gammaproteobacteria</taxon>
        <taxon>Candidatus Kentrum</taxon>
    </lineage>
</organism>
<gene>
    <name evidence="2" type="ORF">BECKH772A_GA0070896_1000220</name>
    <name evidence="3" type="ORF">BECKH772B_GA0070898_1000216</name>
    <name evidence="4" type="ORF">BECKH772C_GA0070978_1000167</name>
</gene>
<dbReference type="AlphaFoldDB" id="A0A450U6E0"/>
<accession>A0A450U6E0</accession>
<evidence type="ECO:0000313" key="3">
    <source>
        <dbReference type="EMBL" id="VFJ88719.1"/>
    </source>
</evidence>